<evidence type="ECO:0000259" key="2">
    <source>
        <dbReference type="PROSITE" id="PS50110"/>
    </source>
</evidence>
<dbReference type="Gene3D" id="3.40.50.2300">
    <property type="match status" value="1"/>
</dbReference>
<comment type="caution">
    <text evidence="3">The sequence shown here is derived from an EMBL/GenBank/DDBJ whole genome shotgun (WGS) entry which is preliminary data.</text>
</comment>
<feature type="modified residue" description="4-aspartylphosphate" evidence="1">
    <location>
        <position position="59"/>
    </location>
</feature>
<evidence type="ECO:0000256" key="1">
    <source>
        <dbReference type="PROSITE-ProRule" id="PRU00169"/>
    </source>
</evidence>
<keyword evidence="4" id="KW-1185">Reference proteome</keyword>
<dbReference type="EMBL" id="BMPP01000038">
    <property type="protein sequence ID" value="GGK43321.1"/>
    <property type="molecule type" value="Genomic_DNA"/>
</dbReference>
<dbReference type="Proteomes" id="UP000647587">
    <property type="component" value="Unassembled WGS sequence"/>
</dbReference>
<name>A0ABQ2F2Q1_9DEIO</name>
<dbReference type="SMART" id="SM00448">
    <property type="entry name" value="REC"/>
    <property type="match status" value="1"/>
</dbReference>
<dbReference type="PANTHER" id="PTHR44520">
    <property type="entry name" value="RESPONSE REGULATOR RCP1-RELATED"/>
    <property type="match status" value="1"/>
</dbReference>
<evidence type="ECO:0000313" key="3">
    <source>
        <dbReference type="EMBL" id="GGK43321.1"/>
    </source>
</evidence>
<dbReference type="InterPro" id="IPR052893">
    <property type="entry name" value="TCS_response_regulator"/>
</dbReference>
<dbReference type="PROSITE" id="PS50110">
    <property type="entry name" value="RESPONSE_REGULATORY"/>
    <property type="match status" value="1"/>
</dbReference>
<accession>A0ABQ2F2Q1</accession>
<dbReference type="InterPro" id="IPR011006">
    <property type="entry name" value="CheY-like_superfamily"/>
</dbReference>
<dbReference type="PANTHER" id="PTHR44520:SF2">
    <property type="entry name" value="RESPONSE REGULATOR RCP1"/>
    <property type="match status" value="1"/>
</dbReference>
<dbReference type="RefSeq" id="WP_189012187.1">
    <property type="nucleotide sequence ID" value="NZ_BMPP01000038.1"/>
</dbReference>
<dbReference type="SUPFAM" id="SSF52172">
    <property type="entry name" value="CheY-like"/>
    <property type="match status" value="1"/>
</dbReference>
<reference evidence="4" key="1">
    <citation type="journal article" date="2019" name="Int. J. Syst. Evol. Microbiol.">
        <title>The Global Catalogue of Microorganisms (GCM) 10K type strain sequencing project: providing services to taxonomists for standard genome sequencing and annotation.</title>
        <authorList>
            <consortium name="The Broad Institute Genomics Platform"/>
            <consortium name="The Broad Institute Genome Sequencing Center for Infectious Disease"/>
            <person name="Wu L."/>
            <person name="Ma J."/>
        </authorList>
    </citation>
    <scope>NUCLEOTIDE SEQUENCE [LARGE SCALE GENOMIC DNA]</scope>
    <source>
        <strain evidence="4">JCM 30331</strain>
    </source>
</reference>
<dbReference type="InterPro" id="IPR001789">
    <property type="entry name" value="Sig_transdc_resp-reg_receiver"/>
</dbReference>
<sequence length="137" mass="15290">MPVPCHYLLIDDSPSDRLLAEEAFEQAGLNCSLITVDSGRKALHHLRSETVQPDVILLDINMPGMSGFEVLEELKRDPVFALIPVVMLTTSSAKSDVTRAYSLHASSYLVKSPVLGEFLEQVEAFLRYWQDNRLAEA</sequence>
<organism evidence="3 4">
    <name type="scientific">Deinococcus malanensis</name>
    <dbReference type="NCBI Taxonomy" id="1706855"/>
    <lineage>
        <taxon>Bacteria</taxon>
        <taxon>Thermotogati</taxon>
        <taxon>Deinococcota</taxon>
        <taxon>Deinococci</taxon>
        <taxon>Deinococcales</taxon>
        <taxon>Deinococcaceae</taxon>
        <taxon>Deinococcus</taxon>
    </lineage>
</organism>
<gene>
    <name evidence="3" type="ORF">GCM10008955_41350</name>
</gene>
<dbReference type="CDD" id="cd17557">
    <property type="entry name" value="REC_Rcp-like"/>
    <property type="match status" value="1"/>
</dbReference>
<protein>
    <submittedName>
        <fullName evidence="3">Response regulator</fullName>
    </submittedName>
</protein>
<evidence type="ECO:0000313" key="4">
    <source>
        <dbReference type="Proteomes" id="UP000647587"/>
    </source>
</evidence>
<dbReference type="Pfam" id="PF00072">
    <property type="entry name" value="Response_reg"/>
    <property type="match status" value="1"/>
</dbReference>
<proteinExistence type="predicted"/>
<keyword evidence="1" id="KW-0597">Phosphoprotein</keyword>
<feature type="domain" description="Response regulatory" evidence="2">
    <location>
        <begin position="6"/>
        <end position="126"/>
    </location>
</feature>